<evidence type="ECO:0000256" key="1">
    <source>
        <dbReference type="SAM" id="MobiDB-lite"/>
    </source>
</evidence>
<dbReference type="EMBL" id="BDQI01000024">
    <property type="protein sequence ID" value="GAX56153.1"/>
    <property type="molecule type" value="Genomic_DNA"/>
</dbReference>
<evidence type="ECO:0000313" key="3">
    <source>
        <dbReference type="Proteomes" id="UP000217446"/>
    </source>
</evidence>
<dbReference type="AlphaFoldDB" id="A0A250VPJ8"/>
<feature type="region of interest" description="Disordered" evidence="1">
    <location>
        <begin position="1"/>
        <end position="24"/>
    </location>
</feature>
<reference evidence="3" key="1">
    <citation type="submission" date="2017-05" db="EMBL/GenBank/DDBJ databases">
        <title>Streptomyces olivochromogenes NBRC 3561 whole genome shotgun sequence.</title>
        <authorList>
            <person name="Dohra H."/>
            <person name="Kodani S."/>
        </authorList>
    </citation>
    <scope>NUCLEOTIDE SEQUENCE [LARGE SCALE GENOMIC DNA]</scope>
    <source>
        <strain evidence="3">NBRC 3561</strain>
    </source>
</reference>
<feature type="region of interest" description="Disordered" evidence="1">
    <location>
        <begin position="39"/>
        <end position="97"/>
    </location>
</feature>
<sequence length="97" mass="9535">MIDPPPTAAPHMAVMPLPSTASSTPVKGVHVFSTFADDAVVGEPGGSGTAAGAEDDAEEGSRSRGTVADPATGTSASDPLPEPVLTTTGARRAPPVI</sequence>
<name>A0A250VPJ8_STROL</name>
<protein>
    <submittedName>
        <fullName evidence="2">Uncharacterized protein</fullName>
    </submittedName>
</protein>
<keyword evidence="3" id="KW-1185">Reference proteome</keyword>
<accession>A0A250VPJ8</accession>
<organism evidence="2 3">
    <name type="scientific">Streptomyces olivochromogenes</name>
    <dbReference type="NCBI Taxonomy" id="1963"/>
    <lineage>
        <taxon>Bacteria</taxon>
        <taxon>Bacillati</taxon>
        <taxon>Actinomycetota</taxon>
        <taxon>Actinomycetes</taxon>
        <taxon>Kitasatosporales</taxon>
        <taxon>Streptomycetaceae</taxon>
        <taxon>Streptomyces</taxon>
    </lineage>
</organism>
<gene>
    <name evidence="2" type="ORF">SO3561_07720</name>
</gene>
<proteinExistence type="predicted"/>
<dbReference type="Proteomes" id="UP000217446">
    <property type="component" value="Unassembled WGS sequence"/>
</dbReference>
<dbReference type="RefSeq" id="WP_067381428.1">
    <property type="nucleotide sequence ID" value="NZ_BDQI01000024.1"/>
</dbReference>
<comment type="caution">
    <text evidence="2">The sequence shown here is derived from an EMBL/GenBank/DDBJ whole genome shotgun (WGS) entry which is preliminary data.</text>
</comment>
<evidence type="ECO:0000313" key="2">
    <source>
        <dbReference type="EMBL" id="GAX56153.1"/>
    </source>
</evidence>